<dbReference type="AlphaFoldDB" id="A0A9Q1MBU3"/>
<proteinExistence type="predicted"/>
<evidence type="ECO:0000313" key="1">
    <source>
        <dbReference type="EMBL" id="KAJ8554249.1"/>
    </source>
</evidence>
<protein>
    <submittedName>
        <fullName evidence="1">Uncharacterized protein</fullName>
    </submittedName>
</protein>
<sequence length="76" mass="8327">MVSSDQASFPPNLETKLLLHIVSTVGIHRVTELELRAQLGKGVKDGDREIMADEMYARTTILSANLARNDCSTAII</sequence>
<gene>
    <name evidence="1" type="ORF">K7X08_024927</name>
</gene>
<dbReference type="EMBL" id="JAJAGQ010000009">
    <property type="protein sequence ID" value="KAJ8554249.1"/>
    <property type="molecule type" value="Genomic_DNA"/>
</dbReference>
<accession>A0A9Q1MBU3</accession>
<evidence type="ECO:0000313" key="2">
    <source>
        <dbReference type="Proteomes" id="UP001152561"/>
    </source>
</evidence>
<organism evidence="1 2">
    <name type="scientific">Anisodus acutangulus</name>
    <dbReference type="NCBI Taxonomy" id="402998"/>
    <lineage>
        <taxon>Eukaryota</taxon>
        <taxon>Viridiplantae</taxon>
        <taxon>Streptophyta</taxon>
        <taxon>Embryophyta</taxon>
        <taxon>Tracheophyta</taxon>
        <taxon>Spermatophyta</taxon>
        <taxon>Magnoliopsida</taxon>
        <taxon>eudicotyledons</taxon>
        <taxon>Gunneridae</taxon>
        <taxon>Pentapetalae</taxon>
        <taxon>asterids</taxon>
        <taxon>lamiids</taxon>
        <taxon>Solanales</taxon>
        <taxon>Solanaceae</taxon>
        <taxon>Solanoideae</taxon>
        <taxon>Hyoscyameae</taxon>
        <taxon>Anisodus</taxon>
    </lineage>
</organism>
<comment type="caution">
    <text evidence="1">The sequence shown here is derived from an EMBL/GenBank/DDBJ whole genome shotgun (WGS) entry which is preliminary data.</text>
</comment>
<dbReference type="Proteomes" id="UP001152561">
    <property type="component" value="Unassembled WGS sequence"/>
</dbReference>
<reference evidence="2" key="1">
    <citation type="journal article" date="2023" name="Proc. Natl. Acad. Sci. U.S.A.">
        <title>Genomic and structural basis for evolution of tropane alkaloid biosynthesis.</title>
        <authorList>
            <person name="Wanga Y.-J."/>
            <person name="Taina T."/>
            <person name="Yua J.-Y."/>
            <person name="Lia J."/>
            <person name="Xua B."/>
            <person name="Chenc J."/>
            <person name="D'Auriad J.C."/>
            <person name="Huanga J.-P."/>
            <person name="Huanga S.-X."/>
        </authorList>
    </citation>
    <scope>NUCLEOTIDE SEQUENCE [LARGE SCALE GENOMIC DNA]</scope>
    <source>
        <strain evidence="2">cv. KIB-2019</strain>
    </source>
</reference>
<keyword evidence="2" id="KW-1185">Reference proteome</keyword>
<name>A0A9Q1MBU3_9SOLA</name>